<name>A9PCD6_POPTR</name>
<evidence type="ECO:0000313" key="1">
    <source>
        <dbReference type="EMBL" id="ABK94039.1"/>
    </source>
</evidence>
<dbReference type="AlphaFoldDB" id="A9PCD6"/>
<accession>A9PCD6</accession>
<reference evidence="1" key="1">
    <citation type="journal article" date="2008" name="BMC Genomics">
        <title>Analysis of 4,664 high-quality sequence-finished poplar full-length cDNA clones and their utility for the discovery of genes responding to insect feeding.</title>
        <authorList>
            <person name="Ralph S.G."/>
            <person name="Chun H.J."/>
            <person name="Cooper D."/>
            <person name="Kirkpatrick R."/>
            <person name="Kolosova N."/>
            <person name="Gunter L."/>
            <person name="Tuskan G.A."/>
            <person name="Douglas C.J."/>
            <person name="Holt R.A."/>
            <person name="Jones S.J."/>
            <person name="Marra M.A."/>
            <person name="Bohlmann J."/>
        </authorList>
    </citation>
    <scope>NUCLEOTIDE SEQUENCE</scope>
    <source>
        <tissue evidence="1">Phloem and cambium</tissue>
    </source>
</reference>
<organism evidence="1">
    <name type="scientific">Populus trichocarpa</name>
    <name type="common">Western balsam poplar</name>
    <name type="synonym">Populus balsamifera subsp. trichocarpa</name>
    <dbReference type="NCBI Taxonomy" id="3694"/>
    <lineage>
        <taxon>Eukaryota</taxon>
        <taxon>Viridiplantae</taxon>
        <taxon>Streptophyta</taxon>
        <taxon>Embryophyta</taxon>
        <taxon>Tracheophyta</taxon>
        <taxon>Spermatophyta</taxon>
        <taxon>Magnoliopsida</taxon>
        <taxon>eudicotyledons</taxon>
        <taxon>Gunneridae</taxon>
        <taxon>Pentapetalae</taxon>
        <taxon>rosids</taxon>
        <taxon>fabids</taxon>
        <taxon>Malpighiales</taxon>
        <taxon>Salicaceae</taxon>
        <taxon>Saliceae</taxon>
        <taxon>Populus</taxon>
    </lineage>
</organism>
<dbReference type="EMBL" id="EF145927">
    <property type="protein sequence ID" value="ABK94039.1"/>
    <property type="molecule type" value="mRNA"/>
</dbReference>
<proteinExistence type="evidence at transcript level"/>
<sequence>MHIWQTGKSQKRHGHDSFLVFPFCIMLIIKRFVF</sequence>
<protein>
    <submittedName>
        <fullName evidence="1">Uncharacterized protein</fullName>
    </submittedName>
</protein>